<dbReference type="Pfam" id="PF04816">
    <property type="entry name" value="TrmK"/>
    <property type="match status" value="1"/>
</dbReference>
<sequence length="248" mass="27213">MNLIPEGSRLADIGSDHALLPVAAVQSGRAVRAVAGEVNPGPLKAAAAQVQEAGLGQLISVRKGDGLAVIEAGEANIITIAGMGGSLIANILDNGRDKLEQVELLILQPNVGEDILRRWLMEHGWLLSSERILEEDGKIYEILTAVPELSDQRISSRLLYEDQEWLRSSGDGTFTVTRDLLLRMGPWLLKEPTPVLIEKWNRELDKLQGILDSMSASKLESAEIKAKLLQQEMEQIKEVLACLQKDRP</sequence>
<dbReference type="Gene3D" id="3.40.50.150">
    <property type="entry name" value="Vaccinia Virus protein VP39"/>
    <property type="match status" value="1"/>
</dbReference>
<dbReference type="GO" id="GO:0032259">
    <property type="term" value="P:methylation"/>
    <property type="evidence" value="ECO:0007669"/>
    <property type="project" value="UniProtKB-KW"/>
</dbReference>
<dbReference type="EMBL" id="BORQ01000008">
    <property type="protein sequence ID" value="GIO34182.1"/>
    <property type="molecule type" value="Genomic_DNA"/>
</dbReference>
<organism evidence="2 3">
    <name type="scientific">Paenibacillus albilobatus</name>
    <dbReference type="NCBI Taxonomy" id="2716884"/>
    <lineage>
        <taxon>Bacteria</taxon>
        <taxon>Bacillati</taxon>
        <taxon>Bacillota</taxon>
        <taxon>Bacilli</taxon>
        <taxon>Bacillales</taxon>
        <taxon>Paenibacillaceae</taxon>
        <taxon>Paenibacillus</taxon>
    </lineage>
</organism>
<dbReference type="SUPFAM" id="SSF53335">
    <property type="entry name" value="S-adenosyl-L-methionine-dependent methyltransferases"/>
    <property type="match status" value="1"/>
</dbReference>
<keyword evidence="3" id="KW-1185">Reference proteome</keyword>
<gene>
    <name evidence="2" type="ORF">J2TS6_53230</name>
</gene>
<evidence type="ECO:0000313" key="3">
    <source>
        <dbReference type="Proteomes" id="UP000679779"/>
    </source>
</evidence>
<dbReference type="Proteomes" id="UP000679779">
    <property type="component" value="Unassembled WGS sequence"/>
</dbReference>
<keyword evidence="2" id="KW-0808">Transferase</keyword>
<dbReference type="InterPro" id="IPR006901">
    <property type="entry name" value="TrmK"/>
</dbReference>
<keyword evidence="1" id="KW-0175">Coiled coil</keyword>
<dbReference type="PANTHER" id="PTHR38451">
    <property type="entry name" value="TRNA (ADENINE(22)-N(1))-METHYLTRANSFERASE"/>
    <property type="match status" value="1"/>
</dbReference>
<dbReference type="InterPro" id="IPR029063">
    <property type="entry name" value="SAM-dependent_MTases_sf"/>
</dbReference>
<feature type="coiled-coil region" evidence="1">
    <location>
        <begin position="197"/>
        <end position="246"/>
    </location>
</feature>
<dbReference type="Gene3D" id="1.10.287.1890">
    <property type="match status" value="1"/>
</dbReference>
<dbReference type="PIRSF" id="PIRSF018637">
    <property type="entry name" value="TrmK"/>
    <property type="match status" value="1"/>
</dbReference>
<dbReference type="AlphaFoldDB" id="A0A920CEY0"/>
<evidence type="ECO:0000256" key="1">
    <source>
        <dbReference type="SAM" id="Coils"/>
    </source>
</evidence>
<keyword evidence="2" id="KW-0489">Methyltransferase</keyword>
<dbReference type="PANTHER" id="PTHR38451:SF1">
    <property type="entry name" value="TRNA (ADENINE(22)-N(1))-METHYLTRANSFERASE"/>
    <property type="match status" value="1"/>
</dbReference>
<reference evidence="2" key="1">
    <citation type="submission" date="2021-03" db="EMBL/GenBank/DDBJ databases">
        <title>Antimicrobial resistance genes in bacteria isolated from Japanese honey, and their potential for conferring macrolide and lincosamide resistance in the American foulbrood pathogen Paenibacillus larvae.</title>
        <authorList>
            <person name="Okamoto M."/>
            <person name="Kumagai M."/>
            <person name="Kanamori H."/>
            <person name="Takamatsu D."/>
        </authorList>
    </citation>
    <scope>NUCLEOTIDE SEQUENCE</scope>
    <source>
        <strain evidence="2">J2TS6</strain>
    </source>
</reference>
<dbReference type="GO" id="GO:0160105">
    <property type="term" value="F:tRNA (adenine(22)-N1)-methyltransferase activity"/>
    <property type="evidence" value="ECO:0007669"/>
    <property type="project" value="InterPro"/>
</dbReference>
<protein>
    <submittedName>
        <fullName evidence="2">SAM-dependent methyltransferase</fullName>
    </submittedName>
</protein>
<accession>A0A920CEY0</accession>
<proteinExistence type="predicted"/>
<name>A0A920CEY0_9BACL</name>
<evidence type="ECO:0000313" key="2">
    <source>
        <dbReference type="EMBL" id="GIO34182.1"/>
    </source>
</evidence>
<comment type="caution">
    <text evidence="2">The sequence shown here is derived from an EMBL/GenBank/DDBJ whole genome shotgun (WGS) entry which is preliminary data.</text>
</comment>